<comment type="caution">
    <text evidence="2">The sequence shown here is derived from an EMBL/GenBank/DDBJ whole genome shotgun (WGS) entry which is preliminary data.</text>
</comment>
<dbReference type="EMBL" id="JADIMA010000042">
    <property type="protein sequence ID" value="MBO8472919.1"/>
    <property type="molecule type" value="Genomic_DNA"/>
</dbReference>
<reference evidence="2" key="2">
    <citation type="journal article" date="2021" name="PeerJ">
        <title>Extensive microbial diversity within the chicken gut microbiome revealed by metagenomics and culture.</title>
        <authorList>
            <person name="Gilroy R."/>
            <person name="Ravi A."/>
            <person name="Getino M."/>
            <person name="Pursley I."/>
            <person name="Horton D.L."/>
            <person name="Alikhan N.F."/>
            <person name="Baker D."/>
            <person name="Gharbi K."/>
            <person name="Hall N."/>
            <person name="Watson M."/>
            <person name="Adriaenssens E.M."/>
            <person name="Foster-Nyarko E."/>
            <person name="Jarju S."/>
            <person name="Secka A."/>
            <person name="Antonio M."/>
            <person name="Oren A."/>
            <person name="Chaudhuri R.R."/>
            <person name="La Ragione R."/>
            <person name="Hildebrand F."/>
            <person name="Pallen M.J."/>
        </authorList>
    </citation>
    <scope>NUCLEOTIDE SEQUENCE</scope>
    <source>
        <strain evidence="2">B1-8020</strain>
    </source>
</reference>
<protein>
    <recommendedName>
        <fullName evidence="4">Lipoprotein</fullName>
    </recommendedName>
</protein>
<evidence type="ECO:0000256" key="1">
    <source>
        <dbReference type="SAM" id="Phobius"/>
    </source>
</evidence>
<dbReference type="PROSITE" id="PS51257">
    <property type="entry name" value="PROKAR_LIPOPROTEIN"/>
    <property type="match status" value="1"/>
</dbReference>
<sequence>MKTTNTNGRGIFRTLASFPVLITAISLFFTISCEKEETPADDPENFVKISISGVSDGHFTADFLAGKSTKSIEYAVCHAVNMKADSAAFMKGSLGNIQQAVPGEDGKVSVPFDFSDPLDFGPYTVYARAISESGQASRFVKEQVCALTTGVTVEHVSRARYKMKTSYHGDDFIVAGYRQSKQNFFSTLDRYGYEQSLEGIADYIMNEAKQDAQDGWLDLSTPIFNDGQAWEEQFFWDSVNNDYTCRDDQIVGFVTSDGTKITGAYAFEIPLQEYDPSISLPDSIKVEIDFSQTVTETGEWNDGGGTATTTYEYFPIEISMGDDYEHYFYGHFTGNFYDFVYEYDGLMDRFGYLFGQNEEELLKWYFTSGAFSYTLATEKIDSSLLGFHGITVYSNGETVEDYYPELTIVACPVNWNDESVLGITVVKVPEEYLNGAGTTGMATKGTGKRITFTVPVTYFKPLRDLTQGHHSL</sequence>
<feature type="transmembrane region" description="Helical" evidence="1">
    <location>
        <begin position="12"/>
        <end position="31"/>
    </location>
</feature>
<evidence type="ECO:0008006" key="4">
    <source>
        <dbReference type="Google" id="ProtNLM"/>
    </source>
</evidence>
<accession>A0A9D9IHL0</accession>
<evidence type="ECO:0000313" key="3">
    <source>
        <dbReference type="Proteomes" id="UP000823604"/>
    </source>
</evidence>
<organism evidence="2 3">
    <name type="scientific">Candidatus Merdivivens pullicola</name>
    <dbReference type="NCBI Taxonomy" id="2840872"/>
    <lineage>
        <taxon>Bacteria</taxon>
        <taxon>Pseudomonadati</taxon>
        <taxon>Bacteroidota</taxon>
        <taxon>Bacteroidia</taxon>
        <taxon>Bacteroidales</taxon>
        <taxon>Muribaculaceae</taxon>
        <taxon>Muribaculaceae incertae sedis</taxon>
        <taxon>Candidatus Merdivivens</taxon>
    </lineage>
</organism>
<name>A0A9D9IHL0_9BACT</name>
<dbReference type="Proteomes" id="UP000823604">
    <property type="component" value="Unassembled WGS sequence"/>
</dbReference>
<evidence type="ECO:0000313" key="2">
    <source>
        <dbReference type="EMBL" id="MBO8472919.1"/>
    </source>
</evidence>
<keyword evidence="1" id="KW-1133">Transmembrane helix</keyword>
<gene>
    <name evidence="2" type="ORF">IAB81_04750</name>
</gene>
<keyword evidence="1" id="KW-0472">Membrane</keyword>
<keyword evidence="1" id="KW-0812">Transmembrane</keyword>
<reference evidence="2" key="1">
    <citation type="submission" date="2020-10" db="EMBL/GenBank/DDBJ databases">
        <authorList>
            <person name="Gilroy R."/>
        </authorList>
    </citation>
    <scope>NUCLEOTIDE SEQUENCE</scope>
    <source>
        <strain evidence="2">B1-8020</strain>
    </source>
</reference>
<proteinExistence type="predicted"/>
<dbReference type="AlphaFoldDB" id="A0A9D9IHL0"/>